<dbReference type="InterPro" id="IPR003358">
    <property type="entry name" value="tRNA_(Gua-N-7)_MeTrfase_Trmb"/>
</dbReference>
<keyword evidence="9" id="KW-1185">Reference proteome</keyword>
<dbReference type="PANTHER" id="PTHR23417:SF14">
    <property type="entry name" value="PENTACOTRIPEPTIDE-REPEAT REGION OF PRORP DOMAIN-CONTAINING PROTEIN"/>
    <property type="match status" value="1"/>
</dbReference>
<dbReference type="Gene3D" id="3.40.50.150">
    <property type="entry name" value="Vaccinia Virus protein VP39"/>
    <property type="match status" value="1"/>
</dbReference>
<dbReference type="RefSeq" id="WP_238397605.1">
    <property type="nucleotide sequence ID" value="NZ_CP036274.1"/>
</dbReference>
<evidence type="ECO:0000256" key="4">
    <source>
        <dbReference type="ARBA" id="ARBA00022603"/>
    </source>
</evidence>
<dbReference type="InterPro" id="IPR029063">
    <property type="entry name" value="SAM-dependent_MTases_sf"/>
</dbReference>
<evidence type="ECO:0000256" key="7">
    <source>
        <dbReference type="ARBA" id="ARBA00022694"/>
    </source>
</evidence>
<protein>
    <recommendedName>
        <fullName evidence="3">tRNA (guanine(46)-N(7))-methyltransferase</fullName>
        <ecNumber evidence="3">2.1.1.33</ecNumber>
    </recommendedName>
</protein>
<dbReference type="Pfam" id="PF02390">
    <property type="entry name" value="Methyltransf_4"/>
    <property type="match status" value="1"/>
</dbReference>
<keyword evidence="7" id="KW-0819">tRNA processing</keyword>
<evidence type="ECO:0000256" key="2">
    <source>
        <dbReference type="ARBA" id="ARBA00003015"/>
    </source>
</evidence>
<dbReference type="CDD" id="cd02440">
    <property type="entry name" value="AdoMet_MTases"/>
    <property type="match status" value="1"/>
</dbReference>
<dbReference type="Proteomes" id="UP000315017">
    <property type="component" value="Chromosome"/>
</dbReference>
<dbReference type="EMBL" id="CP036274">
    <property type="protein sequence ID" value="QDU30965.1"/>
    <property type="molecule type" value="Genomic_DNA"/>
</dbReference>
<name>A0A517YL59_9BACT</name>
<reference evidence="8 9" key="1">
    <citation type="submission" date="2019-02" db="EMBL/GenBank/DDBJ databases">
        <title>Deep-cultivation of Planctomycetes and their phenomic and genomic characterization uncovers novel biology.</title>
        <authorList>
            <person name="Wiegand S."/>
            <person name="Jogler M."/>
            <person name="Boedeker C."/>
            <person name="Pinto D."/>
            <person name="Vollmers J."/>
            <person name="Rivas-Marin E."/>
            <person name="Kohn T."/>
            <person name="Peeters S.H."/>
            <person name="Heuer A."/>
            <person name="Rast P."/>
            <person name="Oberbeckmann S."/>
            <person name="Bunk B."/>
            <person name="Jeske O."/>
            <person name="Meyerdierks A."/>
            <person name="Storesund J.E."/>
            <person name="Kallscheuer N."/>
            <person name="Luecker S."/>
            <person name="Lage O.M."/>
            <person name="Pohl T."/>
            <person name="Merkel B.J."/>
            <person name="Hornburger P."/>
            <person name="Mueller R.-W."/>
            <person name="Bruemmer F."/>
            <person name="Labrenz M."/>
            <person name="Spormann A.M."/>
            <person name="Op den Camp H."/>
            <person name="Overmann J."/>
            <person name="Amann R."/>
            <person name="Jetten M.S.M."/>
            <person name="Mascher T."/>
            <person name="Medema M.H."/>
            <person name="Devos D.P."/>
            <person name="Kaster A.-K."/>
            <person name="Ovreas L."/>
            <person name="Rohde M."/>
            <person name="Galperin M.Y."/>
            <person name="Jogler C."/>
        </authorList>
    </citation>
    <scope>NUCLEOTIDE SEQUENCE [LARGE SCALE GENOMIC DNA]</scope>
    <source>
        <strain evidence="8 9">ETA_A8</strain>
    </source>
</reference>
<gene>
    <name evidence="8" type="primary">trmB_2</name>
    <name evidence="8" type="ORF">ETAA8_61180</name>
</gene>
<evidence type="ECO:0000313" key="8">
    <source>
        <dbReference type="EMBL" id="QDU30965.1"/>
    </source>
</evidence>
<keyword evidence="4 8" id="KW-0489">Methyltransferase</keyword>
<keyword evidence="6" id="KW-0949">S-adenosyl-L-methionine</keyword>
<evidence type="ECO:0000256" key="5">
    <source>
        <dbReference type="ARBA" id="ARBA00022679"/>
    </source>
</evidence>
<dbReference type="GO" id="GO:0043527">
    <property type="term" value="C:tRNA methyltransferase complex"/>
    <property type="evidence" value="ECO:0007669"/>
    <property type="project" value="TreeGrafter"/>
</dbReference>
<proteinExistence type="predicted"/>
<comment type="function">
    <text evidence="2">Catalyzes the formation of N(7)-methylguanine at position 46 (m7G46) in tRNA.</text>
</comment>
<comment type="catalytic activity">
    <reaction evidence="1">
        <text>guanosine(46) in tRNA + S-adenosyl-L-methionine = N(7)-methylguanosine(46) in tRNA + S-adenosyl-L-homocysteine</text>
        <dbReference type="Rhea" id="RHEA:42708"/>
        <dbReference type="Rhea" id="RHEA-COMP:10188"/>
        <dbReference type="Rhea" id="RHEA-COMP:10189"/>
        <dbReference type="ChEBI" id="CHEBI:57856"/>
        <dbReference type="ChEBI" id="CHEBI:59789"/>
        <dbReference type="ChEBI" id="CHEBI:74269"/>
        <dbReference type="ChEBI" id="CHEBI:74480"/>
        <dbReference type="EC" id="2.1.1.33"/>
    </reaction>
</comment>
<dbReference type="PROSITE" id="PS51625">
    <property type="entry name" value="SAM_MT_TRMB"/>
    <property type="match status" value="1"/>
</dbReference>
<organism evidence="8 9">
    <name type="scientific">Anatilimnocola aggregata</name>
    <dbReference type="NCBI Taxonomy" id="2528021"/>
    <lineage>
        <taxon>Bacteria</taxon>
        <taxon>Pseudomonadati</taxon>
        <taxon>Planctomycetota</taxon>
        <taxon>Planctomycetia</taxon>
        <taxon>Pirellulales</taxon>
        <taxon>Pirellulaceae</taxon>
        <taxon>Anatilimnocola</taxon>
    </lineage>
</organism>
<dbReference type="AlphaFoldDB" id="A0A517YL59"/>
<dbReference type="PANTHER" id="PTHR23417">
    <property type="entry name" value="3-DEOXY-D-MANNO-OCTULOSONIC-ACID TRANSFERASE/TRNA GUANINE-N 7 - -METHYLTRANSFERASE"/>
    <property type="match status" value="1"/>
</dbReference>
<dbReference type="GO" id="GO:0008176">
    <property type="term" value="F:tRNA (guanine(46)-N7)-methyltransferase activity"/>
    <property type="evidence" value="ECO:0007669"/>
    <property type="project" value="UniProtKB-EC"/>
</dbReference>
<sequence length="219" mass="24663">MTVPVTNKDDDFGVAIPGRILPQEAWAQTAIKKMPDPPLDWQAIFGRSAPVVLDLGCGNGRFLISSSLERPKLNHLGVDILPMVIRYATRRCNQRGLHNARLAVIGAFELLAEYVPAASVAEIHLYHPQPYEKRGHIDDRLITLEFLTLVQNALVPGGLFVIQTDNKSYWKDISRFAPQVFEFEELTGPWPDAPQGRTRREIYARQHGLKIYRGQGTPK</sequence>
<evidence type="ECO:0000256" key="1">
    <source>
        <dbReference type="ARBA" id="ARBA00000142"/>
    </source>
</evidence>
<evidence type="ECO:0000313" key="9">
    <source>
        <dbReference type="Proteomes" id="UP000315017"/>
    </source>
</evidence>
<keyword evidence="5 8" id="KW-0808">Transferase</keyword>
<dbReference type="SUPFAM" id="SSF53335">
    <property type="entry name" value="S-adenosyl-L-methionine-dependent methyltransferases"/>
    <property type="match status" value="1"/>
</dbReference>
<evidence type="ECO:0000256" key="6">
    <source>
        <dbReference type="ARBA" id="ARBA00022691"/>
    </source>
</evidence>
<accession>A0A517YL59</accession>
<dbReference type="KEGG" id="aagg:ETAA8_61180"/>
<evidence type="ECO:0000256" key="3">
    <source>
        <dbReference type="ARBA" id="ARBA00011977"/>
    </source>
</evidence>
<dbReference type="EC" id="2.1.1.33" evidence="3"/>